<protein>
    <recommendedName>
        <fullName evidence="3">methylated-DNA--[protein]-cysteine S-methyltransferase</fullName>
        <ecNumber evidence="3">2.1.1.63</ecNumber>
    </recommendedName>
</protein>
<evidence type="ECO:0000256" key="8">
    <source>
        <dbReference type="ARBA" id="ARBA00023159"/>
    </source>
</evidence>
<evidence type="ECO:0000313" key="16">
    <source>
        <dbReference type="Proteomes" id="UP000052232"/>
    </source>
</evidence>
<dbReference type="PANTHER" id="PTHR10815">
    <property type="entry name" value="METHYLATED-DNA--PROTEIN-CYSTEINE METHYLTRANSFERASE"/>
    <property type="match status" value="1"/>
</dbReference>
<dbReference type="SMART" id="SM00342">
    <property type="entry name" value="HTH_ARAC"/>
    <property type="match status" value="1"/>
</dbReference>
<dbReference type="PATRIC" id="fig|1420583.3.peg.771"/>
<comment type="similarity">
    <text evidence="2">Belongs to the MGMT family.</text>
</comment>
<dbReference type="NCBIfam" id="TIGR00589">
    <property type="entry name" value="ogt"/>
    <property type="match status" value="1"/>
</dbReference>
<dbReference type="InterPro" id="IPR004026">
    <property type="entry name" value="Ada_DNA_repair_Zn-bd"/>
</dbReference>
<dbReference type="Gene3D" id="3.30.160.70">
    <property type="entry name" value="Methylated DNA-protein cysteine methyltransferase domain"/>
    <property type="match status" value="1"/>
</dbReference>
<dbReference type="InterPro" id="IPR018060">
    <property type="entry name" value="HTH_AraC"/>
</dbReference>
<comment type="cofactor">
    <cofactor evidence="13">
        <name>Zn(2+)</name>
        <dbReference type="ChEBI" id="CHEBI:29105"/>
    </cofactor>
    <text evidence="13">Binds 1 zinc ion per subunit.</text>
</comment>
<dbReference type="Gene3D" id="1.10.10.60">
    <property type="entry name" value="Homeodomain-like"/>
    <property type="match status" value="1"/>
</dbReference>
<dbReference type="PROSITE" id="PS01124">
    <property type="entry name" value="HTH_ARAC_FAMILY_2"/>
    <property type="match status" value="1"/>
</dbReference>
<evidence type="ECO:0000313" key="15">
    <source>
        <dbReference type="EMBL" id="KMS57357.1"/>
    </source>
</evidence>
<comment type="catalytic activity">
    <reaction evidence="1">
        <text>a 4-O-methyl-thymidine in DNA + L-cysteinyl-[protein] = a thymidine in DNA + S-methyl-L-cysteinyl-[protein]</text>
        <dbReference type="Rhea" id="RHEA:53428"/>
        <dbReference type="Rhea" id="RHEA-COMP:10131"/>
        <dbReference type="Rhea" id="RHEA-COMP:10132"/>
        <dbReference type="Rhea" id="RHEA-COMP:13555"/>
        <dbReference type="Rhea" id="RHEA-COMP:13556"/>
        <dbReference type="ChEBI" id="CHEBI:29950"/>
        <dbReference type="ChEBI" id="CHEBI:82612"/>
        <dbReference type="ChEBI" id="CHEBI:137386"/>
        <dbReference type="ChEBI" id="CHEBI:137387"/>
        <dbReference type="EC" id="2.1.1.63"/>
    </reaction>
</comment>
<feature type="binding site" evidence="13">
    <location>
        <position position="84"/>
    </location>
    <ligand>
        <name>Zn(2+)</name>
        <dbReference type="ChEBI" id="CHEBI:29105"/>
    </ligand>
</feature>
<dbReference type="Pfam" id="PF01035">
    <property type="entry name" value="DNA_binding_1"/>
    <property type="match status" value="1"/>
</dbReference>
<evidence type="ECO:0000256" key="12">
    <source>
        <dbReference type="PIRSR" id="PIRSR000409-1"/>
    </source>
</evidence>
<dbReference type="InterPro" id="IPR009057">
    <property type="entry name" value="Homeodomain-like_sf"/>
</dbReference>
<evidence type="ECO:0000256" key="5">
    <source>
        <dbReference type="ARBA" id="ARBA00022679"/>
    </source>
</evidence>
<dbReference type="EC" id="2.1.1.63" evidence="3"/>
<dbReference type="PROSITE" id="PS00374">
    <property type="entry name" value="MGMT"/>
    <property type="match status" value="1"/>
</dbReference>
<evidence type="ECO:0000256" key="13">
    <source>
        <dbReference type="PIRSR" id="PIRSR000409-3"/>
    </source>
</evidence>
<feature type="binding site" evidence="13">
    <location>
        <position position="81"/>
    </location>
    <ligand>
        <name>Zn(2+)</name>
        <dbReference type="ChEBI" id="CHEBI:29105"/>
    </ligand>
</feature>
<evidence type="ECO:0000256" key="4">
    <source>
        <dbReference type="ARBA" id="ARBA00022603"/>
    </source>
</evidence>
<evidence type="ECO:0000256" key="11">
    <source>
        <dbReference type="ARBA" id="ARBA00049348"/>
    </source>
</evidence>
<dbReference type="GO" id="GO:0003908">
    <property type="term" value="F:methylated-DNA-[protein]-cysteine S-methyltransferase activity"/>
    <property type="evidence" value="ECO:0007669"/>
    <property type="project" value="UniProtKB-EC"/>
</dbReference>
<dbReference type="SUPFAM" id="SSF46767">
    <property type="entry name" value="Methylated DNA-protein cysteine methyltransferase, C-terminal domain"/>
    <property type="match status" value="1"/>
</dbReference>
<feature type="binding site" evidence="13">
    <location>
        <position position="54"/>
    </location>
    <ligand>
        <name>Zn(2+)</name>
        <dbReference type="ChEBI" id="CHEBI:29105"/>
    </ligand>
</feature>
<dbReference type="PANTHER" id="PTHR10815:SF14">
    <property type="entry name" value="BIFUNCTIONAL TRANSCRIPTIONAL ACTIVATOR_DNA REPAIR ENZYME ADA"/>
    <property type="match status" value="1"/>
</dbReference>
<dbReference type="NCBIfam" id="NF011964">
    <property type="entry name" value="PRK15435.1"/>
    <property type="match status" value="1"/>
</dbReference>
<dbReference type="GO" id="GO:0043565">
    <property type="term" value="F:sequence-specific DNA binding"/>
    <property type="evidence" value="ECO:0007669"/>
    <property type="project" value="InterPro"/>
</dbReference>
<comment type="caution">
    <text evidence="15">The sequence shown here is derived from an EMBL/GenBank/DDBJ whole genome shotgun (WGS) entry which is preliminary data.</text>
</comment>
<dbReference type="InterPro" id="IPR036217">
    <property type="entry name" value="MethylDNA_cys_MeTrfase_DNAb"/>
</dbReference>
<gene>
    <name evidence="15" type="ORF">V473_03815</name>
</gene>
<feature type="active site" description="Nucleophile; methyl group acceptor from methylphosphotriester" evidence="12">
    <location>
        <position position="50"/>
    </location>
</feature>
<dbReference type="Pfam" id="PF02805">
    <property type="entry name" value="Ada_Zn_binding"/>
    <property type="match status" value="1"/>
</dbReference>
<keyword evidence="8" id="KW-0010">Activator</keyword>
<keyword evidence="13" id="KW-0479">Metal-binding</keyword>
<dbReference type="Pfam" id="PF02870">
    <property type="entry name" value="Methyltransf_1N"/>
    <property type="match status" value="1"/>
</dbReference>
<dbReference type="InterPro" id="IPR014048">
    <property type="entry name" value="MethylDNA_cys_MeTrfase_DNA-bd"/>
</dbReference>
<feature type="active site" description="Nucleophile; methyl group acceptor from either O6-methylguanine or O4-methylthymine" evidence="12">
    <location>
        <position position="327"/>
    </location>
</feature>
<dbReference type="FunFam" id="1.10.10.10:FF:000214">
    <property type="entry name" value="Methylated-DNA--protein-cysteine methyltransferase"/>
    <property type="match status" value="1"/>
</dbReference>
<keyword evidence="13" id="KW-0862">Zinc</keyword>
<keyword evidence="10" id="KW-0234">DNA repair</keyword>
<sequence length="357" mass="37846">MNQMTRFKPAPNRVDAAMPDDNACWDAFVARDRAMDGRFVGCVATTGIYCKPSCAARHPKRENMAFLPDPAAARAAGYRACLRCRPDAVGRDRLAVAAAIAFIEAAEETPRLEAIAVHAGYAPHHFHRLFKRETGLTPAAYARGVRAGRLKAALAQPGSVTAAIYDAGYSAPSRAYADARQHLGMTPSAWKDGGRGAAIRWRVVDTSLGAMLVAATDKGLCRISFDEGEADLRARFPHATLLPADEALDAMAQRVAALVDDPASGADLPIDVRGTAFQQAVWAALRAIPAGETRSYGAIAAAIGRPGAVRAAGKACGGNNLAVLVPCHRVVRGDGSIGGYAWGIERKQALLAHERRK</sequence>
<dbReference type="InterPro" id="IPR016221">
    <property type="entry name" value="Bifunct_regulatory_prot_Ada"/>
</dbReference>
<evidence type="ECO:0000256" key="1">
    <source>
        <dbReference type="ARBA" id="ARBA00001286"/>
    </source>
</evidence>
<feature type="domain" description="HTH araC/xylS-type" evidence="14">
    <location>
        <begin position="97"/>
        <end position="193"/>
    </location>
</feature>
<dbReference type="SUPFAM" id="SSF57884">
    <property type="entry name" value="Ada DNA repair protein, N-terminal domain (N-Ada 10)"/>
    <property type="match status" value="1"/>
</dbReference>
<keyword evidence="16" id="KW-1185">Reference proteome</keyword>
<keyword evidence="5" id="KW-0808">Transferase</keyword>
<evidence type="ECO:0000256" key="10">
    <source>
        <dbReference type="ARBA" id="ARBA00023204"/>
    </source>
</evidence>
<feature type="binding site" evidence="13">
    <location>
        <position position="50"/>
    </location>
    <ligand>
        <name>Zn(2+)</name>
        <dbReference type="ChEBI" id="CHEBI:29105"/>
    </ligand>
</feature>
<proteinExistence type="inferred from homology"/>
<evidence type="ECO:0000259" key="14">
    <source>
        <dbReference type="PROSITE" id="PS01124"/>
    </source>
</evidence>
<keyword evidence="7" id="KW-0805">Transcription regulation</keyword>
<dbReference type="SUPFAM" id="SSF46689">
    <property type="entry name" value="Homeodomain-like"/>
    <property type="match status" value="1"/>
</dbReference>
<dbReference type="SUPFAM" id="SSF53155">
    <property type="entry name" value="Methylated DNA-protein cysteine methyltransferase domain"/>
    <property type="match status" value="1"/>
</dbReference>
<dbReference type="STRING" id="1420583.V473_03815"/>
<dbReference type="Pfam" id="PF12833">
    <property type="entry name" value="HTH_18"/>
    <property type="match status" value="1"/>
</dbReference>
<dbReference type="Gene3D" id="1.10.10.10">
    <property type="entry name" value="Winged helix-like DNA-binding domain superfamily/Winged helix DNA-binding domain"/>
    <property type="match status" value="1"/>
</dbReference>
<comment type="catalytic activity">
    <reaction evidence="11">
        <text>a 6-O-methyl-2'-deoxyguanosine in DNA + L-cysteinyl-[protein] = S-methyl-L-cysteinyl-[protein] + a 2'-deoxyguanosine in DNA</text>
        <dbReference type="Rhea" id="RHEA:24000"/>
        <dbReference type="Rhea" id="RHEA-COMP:10131"/>
        <dbReference type="Rhea" id="RHEA-COMP:10132"/>
        <dbReference type="Rhea" id="RHEA-COMP:11367"/>
        <dbReference type="Rhea" id="RHEA-COMP:11368"/>
        <dbReference type="ChEBI" id="CHEBI:29950"/>
        <dbReference type="ChEBI" id="CHEBI:82612"/>
        <dbReference type="ChEBI" id="CHEBI:85445"/>
        <dbReference type="ChEBI" id="CHEBI:85448"/>
        <dbReference type="EC" id="2.1.1.63"/>
    </reaction>
</comment>
<keyword evidence="4" id="KW-0489">Methyltransferase</keyword>
<evidence type="ECO:0000256" key="3">
    <source>
        <dbReference type="ARBA" id="ARBA00011918"/>
    </source>
</evidence>
<organism evidence="15 16">
    <name type="scientific">Sphingobium cupriresistens LL01</name>
    <dbReference type="NCBI Taxonomy" id="1420583"/>
    <lineage>
        <taxon>Bacteria</taxon>
        <taxon>Pseudomonadati</taxon>
        <taxon>Pseudomonadota</taxon>
        <taxon>Alphaproteobacteria</taxon>
        <taxon>Sphingomonadales</taxon>
        <taxon>Sphingomonadaceae</taxon>
        <taxon>Sphingobium</taxon>
    </lineage>
</organism>
<dbReference type="InterPro" id="IPR036388">
    <property type="entry name" value="WH-like_DNA-bd_sf"/>
</dbReference>
<keyword evidence="6" id="KW-0227">DNA damage</keyword>
<dbReference type="PIRSF" id="PIRSF000409">
    <property type="entry name" value="Ada"/>
    <property type="match status" value="1"/>
</dbReference>
<dbReference type="CDD" id="cd06445">
    <property type="entry name" value="ATase"/>
    <property type="match status" value="1"/>
</dbReference>
<accession>A0A0J7Y0P5</accession>
<evidence type="ECO:0000256" key="2">
    <source>
        <dbReference type="ARBA" id="ARBA00008711"/>
    </source>
</evidence>
<dbReference type="Gene3D" id="3.40.10.10">
    <property type="entry name" value="DNA Methylphosphotriester Repair Domain"/>
    <property type="match status" value="1"/>
</dbReference>
<dbReference type="GO" id="GO:0008270">
    <property type="term" value="F:zinc ion binding"/>
    <property type="evidence" value="ECO:0007669"/>
    <property type="project" value="InterPro"/>
</dbReference>
<dbReference type="InterPro" id="IPR008332">
    <property type="entry name" value="MethylG_MeTrfase_N"/>
</dbReference>
<dbReference type="Proteomes" id="UP000052232">
    <property type="component" value="Unassembled WGS sequence"/>
</dbReference>
<dbReference type="AlphaFoldDB" id="A0A0J7Y0P5"/>
<name>A0A0J7Y0P5_9SPHN</name>
<evidence type="ECO:0000256" key="9">
    <source>
        <dbReference type="ARBA" id="ARBA00023163"/>
    </source>
</evidence>
<dbReference type="InterPro" id="IPR001497">
    <property type="entry name" value="MethylDNA_cys_MeTrfase_AS"/>
</dbReference>
<dbReference type="EMBL" id="JACT01000001">
    <property type="protein sequence ID" value="KMS57357.1"/>
    <property type="molecule type" value="Genomic_DNA"/>
</dbReference>
<dbReference type="InterPro" id="IPR036631">
    <property type="entry name" value="MGMT_N_sf"/>
</dbReference>
<dbReference type="InterPro" id="IPR035451">
    <property type="entry name" value="Ada-like_dom_sf"/>
</dbReference>
<evidence type="ECO:0000256" key="7">
    <source>
        <dbReference type="ARBA" id="ARBA00023015"/>
    </source>
</evidence>
<evidence type="ECO:0000256" key="6">
    <source>
        <dbReference type="ARBA" id="ARBA00022763"/>
    </source>
</evidence>
<reference evidence="15 16" key="1">
    <citation type="journal article" date="2015" name="G3 (Bethesda)">
        <title>Insights into Ongoing Evolution of the Hexachlorocyclohexane Catabolic Pathway from Comparative Genomics of Ten Sphingomonadaceae Strains.</title>
        <authorList>
            <person name="Pearce S.L."/>
            <person name="Oakeshott J.G."/>
            <person name="Pandey G."/>
        </authorList>
    </citation>
    <scope>NUCLEOTIDE SEQUENCE [LARGE SCALE GENOMIC DNA]</scope>
    <source>
        <strain evidence="15 16">LL01</strain>
    </source>
</reference>
<dbReference type="GO" id="GO:0006281">
    <property type="term" value="P:DNA repair"/>
    <property type="evidence" value="ECO:0007669"/>
    <property type="project" value="UniProtKB-KW"/>
</dbReference>
<keyword evidence="9" id="KW-0804">Transcription</keyword>
<dbReference type="RefSeq" id="WP_066600733.1">
    <property type="nucleotide sequence ID" value="NZ_KQ130434.1"/>
</dbReference>
<dbReference type="GO" id="GO:0003700">
    <property type="term" value="F:DNA-binding transcription factor activity"/>
    <property type="evidence" value="ECO:0007669"/>
    <property type="project" value="InterPro"/>
</dbReference>
<dbReference type="GO" id="GO:0032259">
    <property type="term" value="P:methylation"/>
    <property type="evidence" value="ECO:0007669"/>
    <property type="project" value="UniProtKB-KW"/>
</dbReference>